<keyword evidence="12" id="KW-1185">Reference proteome</keyword>
<evidence type="ECO:0000256" key="4">
    <source>
        <dbReference type="ARBA" id="ARBA00022692"/>
    </source>
</evidence>
<dbReference type="GO" id="GO:0003676">
    <property type="term" value="F:nucleic acid binding"/>
    <property type="evidence" value="ECO:0007669"/>
    <property type="project" value="InterPro"/>
</dbReference>
<dbReference type="Pfam" id="PF01554">
    <property type="entry name" value="MatE"/>
    <property type="match status" value="2"/>
</dbReference>
<comment type="similarity">
    <text evidence="2 7">Belongs to the multi antimicrobial extrusion (MATE) (TC 2.A.66.1) family.</text>
</comment>
<feature type="transmembrane region" description="Helical" evidence="7">
    <location>
        <begin position="335"/>
        <end position="358"/>
    </location>
</feature>
<dbReference type="Pfam" id="PF13966">
    <property type="entry name" value="zf-RVT"/>
    <property type="match status" value="1"/>
</dbReference>
<dbReference type="GO" id="GO:0042910">
    <property type="term" value="F:xenobiotic transmembrane transporter activity"/>
    <property type="evidence" value="ECO:0007669"/>
    <property type="project" value="InterPro"/>
</dbReference>
<evidence type="ECO:0000259" key="9">
    <source>
        <dbReference type="Pfam" id="PF13966"/>
    </source>
</evidence>
<feature type="transmembrane region" description="Helical" evidence="7">
    <location>
        <begin position="378"/>
        <end position="399"/>
    </location>
</feature>
<feature type="transmembrane region" description="Helical" evidence="7">
    <location>
        <begin position="184"/>
        <end position="205"/>
    </location>
</feature>
<keyword evidence="5 7" id="KW-1133">Transmembrane helix</keyword>
<dbReference type="InterPro" id="IPR002156">
    <property type="entry name" value="RNaseH_domain"/>
</dbReference>
<dbReference type="CDD" id="cd06222">
    <property type="entry name" value="RNase_H_like"/>
    <property type="match status" value="1"/>
</dbReference>
<feature type="transmembrane region" description="Helical" evidence="7">
    <location>
        <begin position="411"/>
        <end position="432"/>
    </location>
</feature>
<dbReference type="InterPro" id="IPR026960">
    <property type="entry name" value="RVT-Znf"/>
</dbReference>
<dbReference type="GO" id="GO:0015297">
    <property type="term" value="F:antiporter activity"/>
    <property type="evidence" value="ECO:0007669"/>
    <property type="project" value="InterPro"/>
</dbReference>
<gene>
    <name evidence="11" type="ORF">ISN45_At01g032080</name>
</gene>
<evidence type="ECO:0000256" key="1">
    <source>
        <dbReference type="ARBA" id="ARBA00004141"/>
    </source>
</evidence>
<feature type="transmembrane region" description="Helical" evidence="7">
    <location>
        <begin position="257"/>
        <end position="275"/>
    </location>
</feature>
<dbReference type="Proteomes" id="UP000694240">
    <property type="component" value="Chromosome 1"/>
</dbReference>
<organism evidence="11 12">
    <name type="scientific">Arabidopsis thaliana x Arabidopsis arenosa</name>
    <dbReference type="NCBI Taxonomy" id="1240361"/>
    <lineage>
        <taxon>Eukaryota</taxon>
        <taxon>Viridiplantae</taxon>
        <taxon>Streptophyta</taxon>
        <taxon>Embryophyta</taxon>
        <taxon>Tracheophyta</taxon>
        <taxon>Spermatophyta</taxon>
        <taxon>Magnoliopsida</taxon>
        <taxon>eudicotyledons</taxon>
        <taxon>Gunneridae</taxon>
        <taxon>Pentapetalae</taxon>
        <taxon>rosids</taxon>
        <taxon>malvids</taxon>
        <taxon>Brassicales</taxon>
        <taxon>Brassicaceae</taxon>
        <taxon>Camelineae</taxon>
        <taxon>Arabidopsis</taxon>
    </lineage>
</organism>
<evidence type="ECO:0000256" key="3">
    <source>
        <dbReference type="ARBA" id="ARBA00022448"/>
    </source>
</evidence>
<feature type="transmembrane region" description="Helical" evidence="7">
    <location>
        <begin position="118"/>
        <end position="136"/>
    </location>
</feature>
<feature type="transmembrane region" description="Helical" evidence="7">
    <location>
        <begin position="156"/>
        <end position="177"/>
    </location>
</feature>
<feature type="domain" description="RNase H type-1" evidence="8">
    <location>
        <begin position="1400"/>
        <end position="1495"/>
    </location>
</feature>
<feature type="transmembrane region" description="Helical" evidence="7">
    <location>
        <begin position="38"/>
        <end position="63"/>
    </location>
</feature>
<evidence type="ECO:0000259" key="8">
    <source>
        <dbReference type="Pfam" id="PF13456"/>
    </source>
</evidence>
<evidence type="ECO:0000313" key="11">
    <source>
        <dbReference type="EMBL" id="KAG7648243.1"/>
    </source>
</evidence>
<evidence type="ECO:0000256" key="5">
    <source>
        <dbReference type="ARBA" id="ARBA00022989"/>
    </source>
</evidence>
<dbReference type="NCBIfam" id="TIGR00797">
    <property type="entry name" value="matE"/>
    <property type="match status" value="1"/>
</dbReference>
<keyword evidence="4 7" id="KW-0812">Transmembrane</keyword>
<dbReference type="Pfam" id="PF13456">
    <property type="entry name" value="RVT_3"/>
    <property type="match status" value="1"/>
</dbReference>
<accession>A0A8T2GLU9</accession>
<reference evidence="11 12" key="1">
    <citation type="submission" date="2020-12" db="EMBL/GenBank/DDBJ databases">
        <title>Concerted genomic and epigenomic changes stabilize Arabidopsis allopolyploids.</title>
        <authorList>
            <person name="Chen Z."/>
        </authorList>
    </citation>
    <scope>NUCLEOTIDE SEQUENCE [LARGE SCALE GENOMIC DNA]</scope>
    <source>
        <strain evidence="11">Allo738</strain>
        <tissue evidence="11">Leaf</tissue>
    </source>
</reference>
<name>A0A8T2GLU9_9BRAS</name>
<dbReference type="GO" id="GO:0016020">
    <property type="term" value="C:membrane"/>
    <property type="evidence" value="ECO:0007669"/>
    <property type="project" value="UniProtKB-SubCell"/>
</dbReference>
<dbReference type="Pfam" id="PF14111">
    <property type="entry name" value="DUF4283"/>
    <property type="match status" value="1"/>
</dbReference>
<feature type="domain" description="Reverse transcriptase zinc-binding" evidence="9">
    <location>
        <begin position="1244"/>
        <end position="1285"/>
    </location>
</feature>
<evidence type="ECO:0000259" key="10">
    <source>
        <dbReference type="Pfam" id="PF14111"/>
    </source>
</evidence>
<dbReference type="PANTHER" id="PTHR11206">
    <property type="entry name" value="MULTIDRUG RESISTANCE PROTEIN"/>
    <property type="match status" value="1"/>
</dbReference>
<feature type="domain" description="DUF4283" evidence="10">
    <location>
        <begin position="605"/>
        <end position="658"/>
    </location>
</feature>
<keyword evidence="3" id="KW-0813">Transport</keyword>
<keyword evidence="6 7" id="KW-0472">Membrane</keyword>
<comment type="caution">
    <text evidence="11">The sequence shown here is derived from an EMBL/GenBank/DDBJ whole genome shotgun (WGS) entry which is preliminary data.</text>
</comment>
<evidence type="ECO:0000256" key="6">
    <source>
        <dbReference type="ARBA" id="ARBA00023136"/>
    </source>
</evidence>
<evidence type="ECO:0000256" key="2">
    <source>
        <dbReference type="ARBA" id="ARBA00010199"/>
    </source>
</evidence>
<dbReference type="CDD" id="cd13132">
    <property type="entry name" value="MATE_eukaryotic"/>
    <property type="match status" value="1"/>
</dbReference>
<feature type="transmembrane region" description="Helical" evidence="7">
    <location>
        <begin position="217"/>
        <end position="236"/>
    </location>
</feature>
<sequence length="1496" mass="168657">MEVETEKVDKEITTTVSPAVMIGNSHTQSVKEEVKKQFWLSAPLIGVSLLQYSLQVISVMFVGHLGSLPLSAASIATSFASVTGFTFLMGTASALETLCGQSYGAKMYGKLGIFMQRAMFVLLILSVPLSIVWFYTEDILVLVHQNKSIARLAGSYARYMIPSIYAYALLQCLNRFLQTQNNVFPVFVSSGITTCLHLLLCWVFVLKSGLGHRGAALAISVSYWVNVILLSCYVKFSASCSQTWTGFSKEALSHIPAFLKLGFPSAVMVCLELWSFELLVLLSGLLPNPVLETSTLSICLNTSLTVWMIPVGLGGTASTRISNELGAGNPKGAKLAVRVVIATVVVEGIMIGSVLLAIRNKLGYAFSSDPKVIKYVASMIPIVAAGNFLDGFQCVLSGVARGCGWQKIGACVNLGSYYLVGVPLGLLLGFHLHFGGRGLWLGIVSALVVQVLSLSIITLVTNWDKEAKKAENRVGHSDKEISDGFVGDVGQFSHPDCAPVISMSWLPPQRDATAQFSQNNNLYKGNCRNPIHLLLLFAIQRIQFPLRFYKVLAKMGDNLRRAVQEINLGVDDVPYALPPEVVANAAAEHRFLLMGRLVMPRRQNLRSIIASMPRVHGRIVGGNQFQFIFPSEESLDLVIRRGPWAFNDRMLILRQWNPLDNQPLINFIPFWIQIRGIPFHYLNREVISHIGRSLGNLMEVDYDAESAARVEFVRNGGEEHHSDDDNDEDDLPPAEHHNQGVIIREINEDEENGVPDQNVHNANEGAEDMDAHHEAVEDFQDLEPCRYSTYHGEMETNNGVNRDYVREDVAADRGKRKREDTIEEDEEHEPTKMVIREAGESSGCSGETVQPNDVGRGAEIKKKFSPDIIVLMETKQRNDIVRDICSDVGYDRVVMVPPNGLSGGIALMWKSSDSLFFCQANMKSCLAIKDILTQYERAPGQKVNTSKSSLHFGKKVQDTTKTAIRRTLDIHNDGGCNKYLGLPEQFGRKKIELFQYIVEKVREKTKGWRNKFLSHGGKEVLLKAITLAMPVYSMNCYKLPKHICEEIERIISQYWWCTQPERNAIHWVAWERMKFSKEEGGLGFRDIGKFNDALLAKQAWRLLHNPECLMAPYVAGERSIKKRNALHSRRWKFDSALGGSMAATTPPPRPPRQLDHTQPQFQTLQDFFLPHKTGWNERLVQERIAPEDIPHILALKISQSQSKDYLGWHYTDTGLYTVKSGYWLATHLHGDEPRALPPAGDPHLKRREELERRHINPDKYCKRCFTETETTDHLFFTCPHAMQIWRASTIPIQDLTDSQVSLETKMTIIFEWHKQSSNNQLQAQLPFWILRRIWKSRNKLIFGGEANTWEKDLSSAHHDVEEWSTLGDTRRLREFNSPIANGSRRILHWRRPEAGWIKCNYDGSYIQHLQRTSGAWIIRNELGHYKGAGKIQGTQATSALEAECNSLISAMQHLWAKGHTKVIFEGDCKILVDVLQGKTKRFDITKWLHEIQTWKR</sequence>
<feature type="transmembrane region" description="Helical" evidence="7">
    <location>
        <begin position="438"/>
        <end position="460"/>
    </location>
</feature>
<dbReference type="InterPro" id="IPR002528">
    <property type="entry name" value="MATE_fam"/>
</dbReference>
<dbReference type="InterPro" id="IPR025558">
    <property type="entry name" value="DUF4283"/>
</dbReference>
<proteinExistence type="inferred from homology"/>
<dbReference type="GO" id="GO:0004523">
    <property type="term" value="F:RNA-DNA hybrid ribonuclease activity"/>
    <property type="evidence" value="ECO:0007669"/>
    <property type="project" value="InterPro"/>
</dbReference>
<dbReference type="GO" id="GO:1990961">
    <property type="term" value="P:xenobiotic detoxification by transmembrane export across the plasma membrane"/>
    <property type="evidence" value="ECO:0007669"/>
    <property type="project" value="InterPro"/>
</dbReference>
<dbReference type="InterPro" id="IPR045069">
    <property type="entry name" value="MATE_euk"/>
</dbReference>
<protein>
    <recommendedName>
        <fullName evidence="7">Protein DETOXIFICATION</fullName>
    </recommendedName>
    <alternativeName>
        <fullName evidence="7">Multidrug and toxic compound extrusion protein</fullName>
    </alternativeName>
</protein>
<evidence type="ECO:0000256" key="7">
    <source>
        <dbReference type="RuleBase" id="RU004914"/>
    </source>
</evidence>
<dbReference type="InterPro" id="IPR044730">
    <property type="entry name" value="RNase_H-like_dom_plant"/>
</dbReference>
<feature type="transmembrane region" description="Helical" evidence="7">
    <location>
        <begin position="295"/>
        <end position="314"/>
    </location>
</feature>
<feature type="transmembrane region" description="Helical" evidence="7">
    <location>
        <begin position="75"/>
        <end position="98"/>
    </location>
</feature>
<dbReference type="EMBL" id="JAEFBK010000001">
    <property type="protein sequence ID" value="KAG7648243.1"/>
    <property type="molecule type" value="Genomic_DNA"/>
</dbReference>
<evidence type="ECO:0000313" key="12">
    <source>
        <dbReference type="Proteomes" id="UP000694240"/>
    </source>
</evidence>
<comment type="subcellular location">
    <subcellularLocation>
        <location evidence="1">Membrane</location>
        <topology evidence="1">Multi-pass membrane protein</topology>
    </subcellularLocation>
</comment>